<dbReference type="InterPro" id="IPR006091">
    <property type="entry name" value="Acyl-CoA_Oxase/DH_mid-dom"/>
</dbReference>
<evidence type="ECO:0000313" key="12">
    <source>
        <dbReference type="EMBL" id="KFD70666.1"/>
    </source>
</evidence>
<dbReference type="InterPro" id="IPR037069">
    <property type="entry name" value="AcylCoA_DH/ox_N_sf"/>
</dbReference>
<evidence type="ECO:0008006" key="13">
    <source>
        <dbReference type="Google" id="ProtNLM"/>
    </source>
</evidence>
<accession>A0A085NMH0</accession>
<evidence type="ECO:0000256" key="1">
    <source>
        <dbReference type="ARBA" id="ARBA00001974"/>
    </source>
</evidence>
<keyword evidence="8" id="KW-0472">Membrane</keyword>
<feature type="domain" description="Acyl-CoA oxidase/dehydrogenase middle" evidence="10">
    <location>
        <begin position="156"/>
        <end position="251"/>
    </location>
</feature>
<dbReference type="SUPFAM" id="SSF47203">
    <property type="entry name" value="Acyl-CoA dehydrogenase C-terminal domain-like"/>
    <property type="match status" value="1"/>
</dbReference>
<protein>
    <recommendedName>
        <fullName evidence="13">Isovaleryl-CoA dehydrogenase, mitochondrial</fullName>
    </recommendedName>
</protein>
<dbReference type="Proteomes" id="UP000030758">
    <property type="component" value="Unassembled WGS sequence"/>
</dbReference>
<dbReference type="GO" id="GO:0008470">
    <property type="term" value="F:3-methylbutanoyl-CoA dehydrogenase activity"/>
    <property type="evidence" value="ECO:0007669"/>
    <property type="project" value="TreeGrafter"/>
</dbReference>
<dbReference type="InterPro" id="IPR009100">
    <property type="entry name" value="AcylCoA_DH/oxidase_NM_dom_sf"/>
</dbReference>
<dbReference type="GO" id="GO:0006552">
    <property type="term" value="P:L-leucine catabolic process"/>
    <property type="evidence" value="ECO:0007669"/>
    <property type="project" value="TreeGrafter"/>
</dbReference>
<feature type="transmembrane region" description="Helical" evidence="8">
    <location>
        <begin position="508"/>
        <end position="530"/>
    </location>
</feature>
<dbReference type="Pfam" id="PF02770">
    <property type="entry name" value="Acyl-CoA_dh_M"/>
    <property type="match status" value="1"/>
</dbReference>
<evidence type="ECO:0000256" key="5">
    <source>
        <dbReference type="ARBA" id="ARBA00023002"/>
    </source>
</evidence>
<dbReference type="SUPFAM" id="SSF56645">
    <property type="entry name" value="Acyl-CoA dehydrogenase NM domain-like"/>
    <property type="match status" value="1"/>
</dbReference>
<evidence type="ECO:0000256" key="8">
    <source>
        <dbReference type="SAM" id="Phobius"/>
    </source>
</evidence>
<dbReference type="AlphaFoldDB" id="A0A085NMH0"/>
<comment type="similarity">
    <text evidence="2 6">Belongs to the acyl-CoA dehydrogenase family.</text>
</comment>
<dbReference type="EMBL" id="KL367486">
    <property type="protein sequence ID" value="KFD70666.1"/>
    <property type="molecule type" value="Genomic_DNA"/>
</dbReference>
<evidence type="ECO:0000256" key="4">
    <source>
        <dbReference type="ARBA" id="ARBA00022827"/>
    </source>
</evidence>
<keyword evidence="3 6" id="KW-0285">Flavoprotein</keyword>
<feature type="compositionally biased region" description="Polar residues" evidence="7">
    <location>
        <begin position="612"/>
        <end position="624"/>
    </location>
</feature>
<keyword evidence="5 6" id="KW-0560">Oxidoreductase</keyword>
<dbReference type="Gene3D" id="1.10.540.10">
    <property type="entry name" value="Acyl-CoA dehydrogenase/oxidase, N-terminal domain"/>
    <property type="match status" value="1"/>
</dbReference>
<dbReference type="GO" id="GO:0005739">
    <property type="term" value="C:mitochondrion"/>
    <property type="evidence" value="ECO:0007669"/>
    <property type="project" value="TreeGrafter"/>
</dbReference>
<dbReference type="Pfam" id="PF00441">
    <property type="entry name" value="Acyl-CoA_dh_1"/>
    <property type="match status" value="1"/>
</dbReference>
<evidence type="ECO:0000259" key="10">
    <source>
        <dbReference type="Pfam" id="PF02770"/>
    </source>
</evidence>
<dbReference type="InterPro" id="IPR013786">
    <property type="entry name" value="AcylCoA_DH/ox_N"/>
</dbReference>
<feature type="domain" description="Acyl-CoA dehydrogenase/oxidase C-terminal" evidence="9">
    <location>
        <begin position="263"/>
        <end position="373"/>
    </location>
</feature>
<feature type="domain" description="Acyl-CoA dehydrogenase/oxidase N-terminal" evidence="11">
    <location>
        <begin position="39"/>
        <end position="152"/>
    </location>
</feature>
<evidence type="ECO:0000256" key="2">
    <source>
        <dbReference type="ARBA" id="ARBA00009347"/>
    </source>
</evidence>
<feature type="region of interest" description="Disordered" evidence="7">
    <location>
        <begin position="604"/>
        <end position="624"/>
    </location>
</feature>
<keyword evidence="8" id="KW-1133">Transmembrane helix</keyword>
<dbReference type="InterPro" id="IPR009075">
    <property type="entry name" value="AcylCo_DH/oxidase_C"/>
</dbReference>
<reference evidence="12" key="1">
    <citation type="journal article" date="2014" name="Nat. Genet.">
        <title>Genome and transcriptome of the porcine whipworm Trichuris suis.</title>
        <authorList>
            <person name="Jex A.R."/>
            <person name="Nejsum P."/>
            <person name="Schwarz E.M."/>
            <person name="Hu L."/>
            <person name="Young N.D."/>
            <person name="Hall R.S."/>
            <person name="Korhonen P.K."/>
            <person name="Liao S."/>
            <person name="Thamsborg S."/>
            <person name="Xia J."/>
            <person name="Xu P."/>
            <person name="Wang S."/>
            <person name="Scheerlinck J.P."/>
            <person name="Hofmann A."/>
            <person name="Sternberg P.W."/>
            <person name="Wang J."/>
            <person name="Gasser R.B."/>
        </authorList>
    </citation>
    <scope>NUCLEOTIDE SEQUENCE [LARGE SCALE GENOMIC DNA]</scope>
    <source>
        <strain evidence="12">DCEP-RM93F</strain>
    </source>
</reference>
<evidence type="ECO:0000256" key="7">
    <source>
        <dbReference type="SAM" id="MobiDB-lite"/>
    </source>
</evidence>
<dbReference type="InterPro" id="IPR046373">
    <property type="entry name" value="Acyl-CoA_Oxase/DH_mid-dom_sf"/>
</dbReference>
<keyword evidence="4 6" id="KW-0274">FAD</keyword>
<evidence type="ECO:0000259" key="11">
    <source>
        <dbReference type="Pfam" id="PF02771"/>
    </source>
</evidence>
<dbReference type="FunFam" id="2.40.110.10:FF:000001">
    <property type="entry name" value="Acyl-CoA dehydrogenase, mitochondrial"/>
    <property type="match status" value="1"/>
</dbReference>
<comment type="cofactor">
    <cofactor evidence="1 6">
        <name>FAD</name>
        <dbReference type="ChEBI" id="CHEBI:57692"/>
    </cofactor>
</comment>
<sequence>MLTGGLASKGFKAFKVTLTSIGQFSQFFPVNDFITGLDEEQRKFRQVVFEFAQKELAPHADEIDKRDHFAQFRDFWKKLGSLGLHGITVSPDFGGSGCSYLEHCVAMEELSRASASVGLSYGAHSNLCINQIYVHGSEVQKKRYLPKLCSGEYVGALAMSEVGAGSDVLSMKLRAERQGDNYVLNGNKFWITNGSHADVFLVYARTSAIQPSKDITALIVEKGMPGFAIGKSMDKLGMRGSPTCELTFTNCVVPAANMLGKEGEGVYILMSGLDSERLVLAAGPVGIMQACCDTAFDYAHQRTAFGDFIGKRELMQSKMADMYVALTSSRCYLYSVARACAANKKTNSKDCAAVILRCAENATQVALQGVQCLAASTDPNSSGPMITTICMDVPPPYDEVLKMSEETPPPTYAEASFVTPIKNDRFAVANERPIPLLLCPCMPSICKSILQSATGSPLRFDNLFAELAGASFCHFHTSYSTTRCRFGGKIFSRYMPVVRSFDPMDVTLILPMVVLAFFILIVLCSLRIYYENKLRFLRRSWVMQREVYATAESDAQSTNADWFGPSPTLRAAIPSICADMPPQYDELFKNQDNTLPPPYNQLMYPTEDTKQPYGQLTTSVTPKA</sequence>
<dbReference type="PANTHER" id="PTHR43884:SF12">
    <property type="entry name" value="ISOVALERYL-COA DEHYDROGENASE, MITOCHONDRIAL-RELATED"/>
    <property type="match status" value="1"/>
</dbReference>
<dbReference type="PANTHER" id="PTHR43884">
    <property type="entry name" value="ACYL-COA DEHYDROGENASE"/>
    <property type="match status" value="1"/>
</dbReference>
<dbReference type="PROSITE" id="PS00072">
    <property type="entry name" value="ACYL_COA_DH_1"/>
    <property type="match status" value="1"/>
</dbReference>
<dbReference type="Gene3D" id="2.40.110.10">
    <property type="entry name" value="Butyryl-CoA Dehydrogenase, subunit A, domain 2"/>
    <property type="match status" value="1"/>
</dbReference>
<dbReference type="Pfam" id="PF02771">
    <property type="entry name" value="Acyl-CoA_dh_N"/>
    <property type="match status" value="1"/>
</dbReference>
<evidence type="ECO:0000259" key="9">
    <source>
        <dbReference type="Pfam" id="PF00441"/>
    </source>
</evidence>
<name>A0A085NMH0_9BILA</name>
<proteinExistence type="inferred from homology"/>
<dbReference type="GO" id="GO:0050660">
    <property type="term" value="F:flavin adenine dinucleotide binding"/>
    <property type="evidence" value="ECO:0007669"/>
    <property type="project" value="InterPro"/>
</dbReference>
<gene>
    <name evidence="12" type="ORF">M514_10466</name>
</gene>
<keyword evidence="8" id="KW-0812">Transmembrane</keyword>
<organism evidence="12">
    <name type="scientific">Trichuris suis</name>
    <name type="common">pig whipworm</name>
    <dbReference type="NCBI Taxonomy" id="68888"/>
    <lineage>
        <taxon>Eukaryota</taxon>
        <taxon>Metazoa</taxon>
        <taxon>Ecdysozoa</taxon>
        <taxon>Nematoda</taxon>
        <taxon>Enoplea</taxon>
        <taxon>Dorylaimia</taxon>
        <taxon>Trichinellida</taxon>
        <taxon>Trichuridae</taxon>
        <taxon>Trichuris</taxon>
    </lineage>
</organism>
<dbReference type="Gene3D" id="1.20.140.10">
    <property type="entry name" value="Butyryl-CoA Dehydrogenase, subunit A, domain 3"/>
    <property type="match status" value="1"/>
</dbReference>
<evidence type="ECO:0000256" key="3">
    <source>
        <dbReference type="ARBA" id="ARBA00022630"/>
    </source>
</evidence>
<dbReference type="InterPro" id="IPR036250">
    <property type="entry name" value="AcylCo_DH-like_C"/>
</dbReference>
<dbReference type="FunFam" id="1.10.540.10:FF:000007">
    <property type="entry name" value="Isovaleryl-CoA dehydrogenase, mitochondrial"/>
    <property type="match status" value="1"/>
</dbReference>
<dbReference type="InterPro" id="IPR006089">
    <property type="entry name" value="Acyl-CoA_DH_CS"/>
</dbReference>
<evidence type="ECO:0000256" key="6">
    <source>
        <dbReference type="RuleBase" id="RU362125"/>
    </source>
</evidence>